<feature type="domain" description="SLH" evidence="3">
    <location>
        <begin position="99"/>
        <end position="162"/>
    </location>
</feature>
<dbReference type="PROSITE" id="PS51272">
    <property type="entry name" value="SLH"/>
    <property type="match status" value="3"/>
</dbReference>
<feature type="domain" description="SLH" evidence="3">
    <location>
        <begin position="228"/>
        <end position="294"/>
    </location>
</feature>
<dbReference type="RefSeq" id="WP_071163955.1">
    <property type="nucleotide sequence ID" value="NZ_CP017812.1"/>
</dbReference>
<proteinExistence type="predicted"/>
<evidence type="ECO:0000256" key="2">
    <source>
        <dbReference type="SAM" id="SignalP"/>
    </source>
</evidence>
<dbReference type="AlphaFoldDB" id="A0A1D9MJX8"/>
<dbReference type="KEGG" id="avu:BK816_03590"/>
<reference evidence="4 5" key="1">
    <citation type="submission" date="2016-10" db="EMBL/GenBank/DDBJ databases">
        <title>Actinomyces aegypiusis sp. nov., isolated from the Aegypius monachus in Qinghai Tibet Plateau China.</title>
        <authorList>
            <person name="Wang Y."/>
        </authorList>
    </citation>
    <scope>NUCLEOTIDE SEQUENCE [LARGE SCALE GENOMIC DNA]</scope>
    <source>
        <strain evidence="4 5">VUL4_3</strain>
    </source>
</reference>
<evidence type="ECO:0000256" key="1">
    <source>
        <dbReference type="SAM" id="MobiDB-lite"/>
    </source>
</evidence>
<name>A0A1D9MJX8_9ACTO</name>
<feature type="chain" id="PRO_5009443782" description="SLH domain-containing protein" evidence="2">
    <location>
        <begin position="29"/>
        <end position="403"/>
    </location>
</feature>
<evidence type="ECO:0000259" key="3">
    <source>
        <dbReference type="PROSITE" id="PS51272"/>
    </source>
</evidence>
<dbReference type="InterPro" id="IPR051465">
    <property type="entry name" value="Cell_Envelope_Struct_Comp"/>
</dbReference>
<dbReference type="EMBL" id="CP017812">
    <property type="protein sequence ID" value="AOZ72489.1"/>
    <property type="molecule type" value="Genomic_DNA"/>
</dbReference>
<protein>
    <recommendedName>
        <fullName evidence="3">SLH domain-containing protein</fullName>
    </recommendedName>
</protein>
<organism evidence="4 5">
    <name type="scientific">Boudabousia tangfeifanii</name>
    <dbReference type="NCBI Taxonomy" id="1912795"/>
    <lineage>
        <taxon>Bacteria</taxon>
        <taxon>Bacillati</taxon>
        <taxon>Actinomycetota</taxon>
        <taxon>Actinomycetes</taxon>
        <taxon>Actinomycetales</taxon>
        <taxon>Actinomycetaceae</taxon>
        <taxon>Boudabousia</taxon>
    </lineage>
</organism>
<dbReference type="OrthoDB" id="9764271at2"/>
<dbReference type="Proteomes" id="UP000176288">
    <property type="component" value="Chromosome"/>
</dbReference>
<feature type="compositionally biased region" description="Pro residues" evidence="1">
    <location>
        <begin position="32"/>
        <end position="42"/>
    </location>
</feature>
<keyword evidence="5" id="KW-1185">Reference proteome</keyword>
<dbReference type="PANTHER" id="PTHR43308">
    <property type="entry name" value="OUTER MEMBRANE PROTEIN ALPHA-RELATED"/>
    <property type="match status" value="1"/>
</dbReference>
<dbReference type="InterPro" id="IPR001119">
    <property type="entry name" value="SLH_dom"/>
</dbReference>
<feature type="region of interest" description="Disordered" evidence="1">
    <location>
        <begin position="23"/>
        <end position="98"/>
    </location>
</feature>
<keyword evidence="2" id="KW-0732">Signal</keyword>
<dbReference type="Pfam" id="PF00395">
    <property type="entry name" value="SLH"/>
    <property type="match status" value="3"/>
</dbReference>
<sequence length="403" mass="44167">MSKKSWQNLATALAAAALVGTSAGSALAAPVAPSPEPTPAPSVEPAAKTPETSVVKTPEAKATKPAATAEPHTTKTPEAKAPVAPAPKKENKPAPASKPKFVFKDVTAKTDHAKAIYWMANEGLTTGWADGTFRPRAKVTREAFAAFLYRFAGSPEFTAPKDLNRCFVDIAKSTFSKQICWMKAAGLANGWNDNTFRPKNHMARADMAVFITRLLNQDKMAEKKWGAAPSSFSDVPMSQPFRGSIEWLHANGISKGWPVKGHFEFRPTLGIQRDAVAVFLKGVHQKIQSENLKVLTNTPKTLPWSRSVKLVNQPFDVAAETNKLYDLAAKAGVKKAKGEKCVYNGSLYQSSNPAKNIWEDTNFRKMVLNTNGKPLKLVAKQNIVRYPTYLQYTYQVDLFKCQK</sequence>
<evidence type="ECO:0000313" key="5">
    <source>
        <dbReference type="Proteomes" id="UP000176288"/>
    </source>
</evidence>
<evidence type="ECO:0000313" key="4">
    <source>
        <dbReference type="EMBL" id="AOZ72489.1"/>
    </source>
</evidence>
<gene>
    <name evidence="4" type="ORF">BK816_03590</name>
</gene>
<dbReference type="STRING" id="1912795.BK816_03590"/>
<accession>A0A1D9MJX8</accession>
<feature type="signal peptide" evidence="2">
    <location>
        <begin position="1"/>
        <end position="28"/>
    </location>
</feature>
<feature type="domain" description="SLH" evidence="3">
    <location>
        <begin position="163"/>
        <end position="225"/>
    </location>
</feature>
<dbReference type="PANTHER" id="PTHR43308:SF5">
    <property type="entry name" value="S-LAYER PROTEIN _ PEPTIDOGLYCAN ENDO-BETA-N-ACETYLGLUCOSAMINIDASE"/>
    <property type="match status" value="1"/>
</dbReference>